<protein>
    <recommendedName>
        <fullName evidence="7">Nucleoporin Nup133/Nup155-like C-terminal domain-containing protein</fullName>
    </recommendedName>
</protein>
<dbReference type="Proteomes" id="UP000824469">
    <property type="component" value="Unassembled WGS sequence"/>
</dbReference>
<proteinExistence type="predicted"/>
<gene>
    <name evidence="8" type="ORF">KI387_000957</name>
</gene>
<dbReference type="InterPro" id="IPR007187">
    <property type="entry name" value="Nucleoporin_Nup133/Nup155_C"/>
</dbReference>
<evidence type="ECO:0000256" key="6">
    <source>
        <dbReference type="ARBA" id="ARBA00023242"/>
    </source>
</evidence>
<keyword evidence="9" id="KW-1185">Reference proteome</keyword>
<evidence type="ECO:0000256" key="1">
    <source>
        <dbReference type="ARBA" id="ARBA00004259"/>
    </source>
</evidence>
<feature type="domain" description="Nucleoporin Nup133/Nup155-like C-terminal" evidence="7">
    <location>
        <begin position="250"/>
        <end position="393"/>
    </location>
</feature>
<evidence type="ECO:0000313" key="8">
    <source>
        <dbReference type="EMBL" id="KAH9328849.1"/>
    </source>
</evidence>
<keyword evidence="6" id="KW-0539">Nucleus</keyword>
<keyword evidence="4" id="KW-0653">Protein transport</keyword>
<evidence type="ECO:0000256" key="5">
    <source>
        <dbReference type="ARBA" id="ARBA00023010"/>
    </source>
</evidence>
<name>A0AA38LM73_TAXCH</name>
<dbReference type="GO" id="GO:0006606">
    <property type="term" value="P:protein import into nucleus"/>
    <property type="evidence" value="ECO:0007669"/>
    <property type="project" value="TreeGrafter"/>
</dbReference>
<dbReference type="PANTHER" id="PTHR13405">
    <property type="entry name" value="NUCLEAR PORE COMPLEX PROTEIN NUP133"/>
    <property type="match status" value="1"/>
</dbReference>
<dbReference type="InterPro" id="IPR037624">
    <property type="entry name" value="Nup133-like"/>
</dbReference>
<dbReference type="EMBL" id="JAHRHJ020000001">
    <property type="protein sequence ID" value="KAH9328849.1"/>
    <property type="molecule type" value="Genomic_DNA"/>
</dbReference>
<accession>A0AA38LM73</accession>
<comment type="subcellular location">
    <subcellularLocation>
        <location evidence="1">Nucleus envelope</location>
    </subcellularLocation>
</comment>
<dbReference type="AlphaFoldDB" id="A0AA38LM73"/>
<dbReference type="GO" id="GO:0031080">
    <property type="term" value="C:nuclear pore outer ring"/>
    <property type="evidence" value="ECO:0007669"/>
    <property type="project" value="TreeGrafter"/>
</dbReference>
<sequence>QALQAILGHGEKLAAMIRLRELHNASAQSRPQNRLDSPAIDSKPGEVSGSLWDLVQLVGEKARRNNVMLMDREKAEVFYSRVSYLEELFSCVHQHLTYVVGREMPLRLQIERLCQILIACTSVVRTAIRYRDVQNSWYPSPEGITPWYCEPNVRSGLWKLASFIFELNPEADVSEPSMKSVLITQLLLNALYQHLKDIAEAACQDVAAGDEREQRRQEMRRTHSQSLIMLARRHAGYQTLWDVCSDLRDMAYLRSLMHESMGLKEGRFSNFVFEQCYKKHQYAKLLRLGEEFQEELASFLQKHKDILWLHEIFLNRFTSASSTLHTFALSSENDITMSVEEAKEFYDHKEHLSLAKRRRLLNLAKIAALAGGESGLEENVECLDADLQILKIQ</sequence>
<keyword evidence="3" id="KW-0509">mRNA transport</keyword>
<dbReference type="Pfam" id="PF03177">
    <property type="entry name" value="Nucleoporin_C"/>
    <property type="match status" value="1"/>
</dbReference>
<comment type="caution">
    <text evidence="8">The sequence shown here is derived from an EMBL/GenBank/DDBJ whole genome shotgun (WGS) entry which is preliminary data.</text>
</comment>
<organism evidence="8 9">
    <name type="scientific">Taxus chinensis</name>
    <name type="common">Chinese yew</name>
    <name type="synonym">Taxus wallichiana var. chinensis</name>
    <dbReference type="NCBI Taxonomy" id="29808"/>
    <lineage>
        <taxon>Eukaryota</taxon>
        <taxon>Viridiplantae</taxon>
        <taxon>Streptophyta</taxon>
        <taxon>Embryophyta</taxon>
        <taxon>Tracheophyta</taxon>
        <taxon>Spermatophyta</taxon>
        <taxon>Pinopsida</taxon>
        <taxon>Pinidae</taxon>
        <taxon>Conifers II</taxon>
        <taxon>Cupressales</taxon>
        <taxon>Taxaceae</taxon>
        <taxon>Taxus</taxon>
    </lineage>
</organism>
<keyword evidence="2" id="KW-0813">Transport</keyword>
<feature type="non-terminal residue" evidence="8">
    <location>
        <position position="393"/>
    </location>
</feature>
<feature type="non-terminal residue" evidence="8">
    <location>
        <position position="1"/>
    </location>
</feature>
<evidence type="ECO:0000256" key="4">
    <source>
        <dbReference type="ARBA" id="ARBA00022927"/>
    </source>
</evidence>
<dbReference type="GO" id="GO:0000972">
    <property type="term" value="P:transcription-dependent tethering of RNA polymerase II gene DNA at nuclear periphery"/>
    <property type="evidence" value="ECO:0007669"/>
    <property type="project" value="TreeGrafter"/>
</dbReference>
<dbReference type="GO" id="GO:0017056">
    <property type="term" value="F:structural constituent of nuclear pore"/>
    <property type="evidence" value="ECO:0007669"/>
    <property type="project" value="InterPro"/>
</dbReference>
<dbReference type="GO" id="GO:0016973">
    <property type="term" value="P:poly(A)+ mRNA export from nucleus"/>
    <property type="evidence" value="ECO:0007669"/>
    <property type="project" value="TreeGrafter"/>
</dbReference>
<keyword evidence="5" id="KW-0811">Translocation</keyword>
<dbReference type="Gene3D" id="1.20.58.1380">
    <property type="match status" value="1"/>
</dbReference>
<evidence type="ECO:0000259" key="7">
    <source>
        <dbReference type="Pfam" id="PF03177"/>
    </source>
</evidence>
<reference evidence="8 9" key="1">
    <citation type="journal article" date="2021" name="Nat. Plants">
        <title>The Taxus genome provides insights into paclitaxel biosynthesis.</title>
        <authorList>
            <person name="Xiong X."/>
            <person name="Gou J."/>
            <person name="Liao Q."/>
            <person name="Li Y."/>
            <person name="Zhou Q."/>
            <person name="Bi G."/>
            <person name="Li C."/>
            <person name="Du R."/>
            <person name="Wang X."/>
            <person name="Sun T."/>
            <person name="Guo L."/>
            <person name="Liang H."/>
            <person name="Lu P."/>
            <person name="Wu Y."/>
            <person name="Zhang Z."/>
            <person name="Ro D.K."/>
            <person name="Shang Y."/>
            <person name="Huang S."/>
            <person name="Yan J."/>
        </authorList>
    </citation>
    <scope>NUCLEOTIDE SEQUENCE [LARGE SCALE GENOMIC DNA]</scope>
    <source>
        <strain evidence="8">Ta-2019</strain>
    </source>
</reference>
<evidence type="ECO:0000313" key="9">
    <source>
        <dbReference type="Proteomes" id="UP000824469"/>
    </source>
</evidence>
<evidence type="ECO:0000256" key="3">
    <source>
        <dbReference type="ARBA" id="ARBA00022816"/>
    </source>
</evidence>
<evidence type="ECO:0000256" key="2">
    <source>
        <dbReference type="ARBA" id="ARBA00022448"/>
    </source>
</evidence>
<dbReference type="PANTHER" id="PTHR13405:SF11">
    <property type="entry name" value="NUCLEAR PORE COMPLEX PROTEIN NUP133"/>
    <property type="match status" value="1"/>
</dbReference>